<dbReference type="Proteomes" id="UP001186974">
    <property type="component" value="Unassembled WGS sequence"/>
</dbReference>
<keyword evidence="2" id="KW-1185">Reference proteome</keyword>
<accession>A0ACC3DXD5</accession>
<name>A0ACC3DXD5_9PEZI</name>
<dbReference type="EMBL" id="JAWDJW010000226">
    <property type="protein sequence ID" value="KAK3081259.1"/>
    <property type="molecule type" value="Genomic_DNA"/>
</dbReference>
<sequence length="256" mass="29881">MRPENLDEGFDLCDDRAKAVEGGGQERKLQVARRGPGELERVMQRLEGLSVKGFTSLPARKRSAMLQDALTTKRWIFVIDDEADDHMLGGIDILRQAKEDAVMGQESWEMYYSKNWFRVEIQSLEWLARQEEARWWMKNLSVFIGPWKTQREVKRMLGEILAFRELENVVIEVSGREGDDEAQVESMMREEVERVAEVISERISGEVLVGEQEDYSKVPGSSIRIQRWFDGRWRRASKGRGEIVRREWENRTAKDN</sequence>
<reference evidence="1" key="1">
    <citation type="submission" date="2024-09" db="EMBL/GenBank/DDBJ databases">
        <title>Black Yeasts Isolated from many extreme environments.</title>
        <authorList>
            <person name="Coleine C."/>
            <person name="Stajich J.E."/>
            <person name="Selbmann L."/>
        </authorList>
    </citation>
    <scope>NUCLEOTIDE SEQUENCE</scope>
    <source>
        <strain evidence="1">CCFEE 5737</strain>
    </source>
</reference>
<organism evidence="1 2">
    <name type="scientific">Coniosporium uncinatum</name>
    <dbReference type="NCBI Taxonomy" id="93489"/>
    <lineage>
        <taxon>Eukaryota</taxon>
        <taxon>Fungi</taxon>
        <taxon>Dikarya</taxon>
        <taxon>Ascomycota</taxon>
        <taxon>Pezizomycotina</taxon>
        <taxon>Dothideomycetes</taxon>
        <taxon>Dothideomycetes incertae sedis</taxon>
        <taxon>Coniosporium</taxon>
    </lineage>
</organism>
<protein>
    <submittedName>
        <fullName evidence="1">Uncharacterized protein</fullName>
    </submittedName>
</protein>
<gene>
    <name evidence="1" type="ORF">LTS18_008603</name>
</gene>
<comment type="caution">
    <text evidence="1">The sequence shown here is derived from an EMBL/GenBank/DDBJ whole genome shotgun (WGS) entry which is preliminary data.</text>
</comment>
<proteinExistence type="predicted"/>
<evidence type="ECO:0000313" key="2">
    <source>
        <dbReference type="Proteomes" id="UP001186974"/>
    </source>
</evidence>
<evidence type="ECO:0000313" key="1">
    <source>
        <dbReference type="EMBL" id="KAK3081259.1"/>
    </source>
</evidence>